<dbReference type="EMBL" id="JAVLET010000003">
    <property type="protein sequence ID" value="KAL0472325.1"/>
    <property type="molecule type" value="Genomic_DNA"/>
</dbReference>
<reference evidence="1 2" key="1">
    <citation type="submission" date="2023-09" db="EMBL/GenBank/DDBJ databases">
        <title>Multi-omics analysis of a traditional fermented food reveals byproduct-associated fungal strains for waste-to-food upcycling.</title>
        <authorList>
            <consortium name="Lawrence Berkeley National Laboratory"/>
            <person name="Rekdal V.M."/>
            <person name="Villalobos-Escobedo J.M."/>
            <person name="Rodriguez-Valeron N."/>
            <person name="Garcia M.O."/>
            <person name="Vasquez D.P."/>
            <person name="Damayanti I."/>
            <person name="Sorensen P.M."/>
            <person name="Baidoo E.E."/>
            <person name="De Carvalho A.C."/>
            <person name="Riley R."/>
            <person name="Lipzen A."/>
            <person name="He G."/>
            <person name="Yan M."/>
            <person name="Haridas S."/>
            <person name="Daum C."/>
            <person name="Yoshinaga Y."/>
            <person name="Ng V."/>
            <person name="Grigoriev I.V."/>
            <person name="Munk R."/>
            <person name="Nuraida L."/>
            <person name="Wijaya C.H."/>
            <person name="Morales P.-C."/>
            <person name="Keasling J.D."/>
        </authorList>
    </citation>
    <scope>NUCLEOTIDE SEQUENCE [LARGE SCALE GENOMIC DNA]</scope>
    <source>
        <strain evidence="1 2">FGSC 2613</strain>
    </source>
</reference>
<proteinExistence type="predicted"/>
<dbReference type="Proteomes" id="UP001451303">
    <property type="component" value="Unassembled WGS sequence"/>
</dbReference>
<gene>
    <name evidence="1" type="ORF">QR685DRAFT_521682</name>
</gene>
<evidence type="ECO:0000313" key="1">
    <source>
        <dbReference type="EMBL" id="KAL0472325.1"/>
    </source>
</evidence>
<keyword evidence="2" id="KW-1185">Reference proteome</keyword>
<comment type="caution">
    <text evidence="1">The sequence shown here is derived from an EMBL/GenBank/DDBJ whole genome shotgun (WGS) entry which is preliminary data.</text>
</comment>
<evidence type="ECO:0000313" key="2">
    <source>
        <dbReference type="Proteomes" id="UP001451303"/>
    </source>
</evidence>
<dbReference type="PROSITE" id="PS51257">
    <property type="entry name" value="PROKAR_LIPOPROTEIN"/>
    <property type="match status" value="1"/>
</dbReference>
<sequence length="72" mass="7622">MRRNTTVGTYTLGSILTTNKKMHLTSPGLSIIAACLLCSGQGSSCGHAYMCIPTGSNPFDLIGLPVQPIVRR</sequence>
<protein>
    <submittedName>
        <fullName evidence="1">Uncharacterized protein</fullName>
    </submittedName>
</protein>
<name>A0ABR3DI18_NEUIN</name>
<accession>A0ABR3DI18</accession>
<organism evidence="1 2">
    <name type="scientific">Neurospora intermedia</name>
    <dbReference type="NCBI Taxonomy" id="5142"/>
    <lineage>
        <taxon>Eukaryota</taxon>
        <taxon>Fungi</taxon>
        <taxon>Dikarya</taxon>
        <taxon>Ascomycota</taxon>
        <taxon>Pezizomycotina</taxon>
        <taxon>Sordariomycetes</taxon>
        <taxon>Sordariomycetidae</taxon>
        <taxon>Sordariales</taxon>
        <taxon>Sordariaceae</taxon>
        <taxon>Neurospora</taxon>
    </lineage>
</organism>